<dbReference type="AlphaFoldDB" id="A0A814YP99"/>
<reference evidence="4" key="1">
    <citation type="submission" date="2021-02" db="EMBL/GenBank/DDBJ databases">
        <authorList>
            <person name="Nowell W R."/>
        </authorList>
    </citation>
    <scope>NUCLEOTIDE SEQUENCE</scope>
</reference>
<keyword evidence="2" id="KW-0044">Antibiotic</keyword>
<dbReference type="GO" id="GO:0042742">
    <property type="term" value="P:defense response to bacterium"/>
    <property type="evidence" value="ECO:0007669"/>
    <property type="project" value="UniProtKB-KW"/>
</dbReference>
<keyword evidence="3" id="KW-0732">Signal</keyword>
<dbReference type="InterPro" id="IPR024509">
    <property type="entry name" value="Anti-LPS_factor/Scygonadin"/>
</dbReference>
<gene>
    <name evidence="4" type="ORF">SEV965_LOCUS22839</name>
</gene>
<sequence length="152" mass="16858">MQFSMLFTLLVTIVLLLAHNVDGARLSHQSNFVGRQRRQKIDFPESCVAALIPGIWMGCAIDLGKIIWSLHTWSDDQSIKVCNIDCTGNLKGRISKLEWVWDGKFRCESRAPGIEGEGRGFASRQGAMEKAIEQFIVAAIAAGKLTAEDFKC</sequence>
<evidence type="ECO:0000256" key="2">
    <source>
        <dbReference type="ARBA" id="ARBA00023022"/>
    </source>
</evidence>
<dbReference type="Proteomes" id="UP000663889">
    <property type="component" value="Unassembled WGS sequence"/>
</dbReference>
<dbReference type="Pfam" id="PF11630">
    <property type="entry name" value="Anti-LPS-SCYG"/>
    <property type="match status" value="1"/>
</dbReference>
<evidence type="ECO:0000313" key="5">
    <source>
        <dbReference type="Proteomes" id="UP000663889"/>
    </source>
</evidence>
<dbReference type="Gene3D" id="3.30.160.320">
    <property type="match status" value="1"/>
</dbReference>
<protein>
    <submittedName>
        <fullName evidence="4">Uncharacterized protein</fullName>
    </submittedName>
</protein>
<keyword evidence="1" id="KW-0929">Antimicrobial</keyword>
<organism evidence="4 5">
    <name type="scientific">Rotaria sordida</name>
    <dbReference type="NCBI Taxonomy" id="392033"/>
    <lineage>
        <taxon>Eukaryota</taxon>
        <taxon>Metazoa</taxon>
        <taxon>Spiralia</taxon>
        <taxon>Gnathifera</taxon>
        <taxon>Rotifera</taxon>
        <taxon>Eurotatoria</taxon>
        <taxon>Bdelloidea</taxon>
        <taxon>Philodinida</taxon>
        <taxon>Philodinidae</taxon>
        <taxon>Rotaria</taxon>
    </lineage>
</organism>
<feature type="chain" id="PRO_5032798170" evidence="3">
    <location>
        <begin position="24"/>
        <end position="152"/>
    </location>
</feature>
<dbReference type="EMBL" id="CAJNOU010001643">
    <property type="protein sequence ID" value="CAF1233668.1"/>
    <property type="molecule type" value="Genomic_DNA"/>
</dbReference>
<dbReference type="InterPro" id="IPR038539">
    <property type="entry name" value="Anti-LPS_factor/Scygonadin_sf"/>
</dbReference>
<comment type="caution">
    <text evidence="4">The sequence shown here is derived from an EMBL/GenBank/DDBJ whole genome shotgun (WGS) entry which is preliminary data.</text>
</comment>
<evidence type="ECO:0000256" key="3">
    <source>
        <dbReference type="SAM" id="SignalP"/>
    </source>
</evidence>
<accession>A0A814YP99</accession>
<proteinExistence type="predicted"/>
<name>A0A814YP99_9BILA</name>
<evidence type="ECO:0000313" key="4">
    <source>
        <dbReference type="EMBL" id="CAF1233668.1"/>
    </source>
</evidence>
<feature type="signal peptide" evidence="3">
    <location>
        <begin position="1"/>
        <end position="23"/>
    </location>
</feature>
<evidence type="ECO:0000256" key="1">
    <source>
        <dbReference type="ARBA" id="ARBA00022529"/>
    </source>
</evidence>